<evidence type="ECO:0000256" key="4">
    <source>
        <dbReference type="ARBA" id="ARBA00022737"/>
    </source>
</evidence>
<keyword evidence="3" id="KW-0433">Leucine-rich repeat</keyword>
<dbReference type="PANTHER" id="PTHR24113:SF12">
    <property type="entry name" value="RAN GTPASE-ACTIVATING PROTEIN 1"/>
    <property type="match status" value="1"/>
</dbReference>
<dbReference type="PANTHER" id="PTHR24113">
    <property type="entry name" value="RAN GTPASE-ACTIVATING PROTEIN 1"/>
    <property type="match status" value="1"/>
</dbReference>
<dbReference type="GO" id="GO:0005096">
    <property type="term" value="F:GTPase activator activity"/>
    <property type="evidence" value="ECO:0007669"/>
    <property type="project" value="UniProtKB-KW"/>
</dbReference>
<proteinExistence type="predicted"/>
<dbReference type="InterPro" id="IPR032675">
    <property type="entry name" value="LRR_dom_sf"/>
</dbReference>
<name>A0AAE0GVI9_9CHLO</name>
<feature type="region of interest" description="Disordered" evidence="6">
    <location>
        <begin position="361"/>
        <end position="387"/>
    </location>
</feature>
<dbReference type="GO" id="GO:0031267">
    <property type="term" value="F:small GTPase binding"/>
    <property type="evidence" value="ECO:0007669"/>
    <property type="project" value="TreeGrafter"/>
</dbReference>
<evidence type="ECO:0008006" key="9">
    <source>
        <dbReference type="Google" id="ProtNLM"/>
    </source>
</evidence>
<evidence type="ECO:0000313" key="8">
    <source>
        <dbReference type="Proteomes" id="UP001190700"/>
    </source>
</evidence>
<sequence length="877" mass="96532">MLGGGANKTTLPPDGLANEDTEAPENQPKDPRWRELETRNSGLERDLQRTQDELVALKQEYDVLAREVCAQSERAECDRQQHLRVCKVQPHKLHTDPPGNEGAQVQQLVLKNGELQTRIQQLEAHLNRCSGENQQLEACNQQLEQDLRICDDQRRRLEARCQQLEMNIKNFEQSQFMPKALPADSVTPLGTASMGTATINYKELSAALINENKSRVQTGCEDICLNDIVIFSYGSGTEVGQRLRNYLSNSHTCQLGQASSREEMVRCAVGAKRAVIVILSDGSMHDDGCVLGMLAADEAHQRVILVHEVESCRFPSYDQMPKNKGGSISISFDSKAIVYLAMYEEHAFVQVQQRVQRVHKPKPTEEGCSVGHGVRQSSSAAPLDGAPSHLKGKAFRLFYSHRQLSGRYAVHRTHEALRERYWGFLDVDAGDLELHNLVKLVQSAHTLLIYISEGYFDSQYCILELVVAMTQKLKLMFVRDYSCGTLPHMASGSSFAGTLAKVWSAYGQDMAVFGGSSCEEMRILVERCVQQHWEHSVVYHPEVFEEYIHKLHYQLGPSDSALDFLQSIPDGVELKDAAGVNVDLCSLQHFNVRALGSNPDELLNTEGDFWHKVTAVTVRAEIDANFEMLITFLCNLQNVQMVHLRGMKMLDHGVSTMAAKVAMLPHLKVLDLSKNGITNEGVKNLMKYFVKHESLCELKLQEGVFNTSLNTLHLGENNIGNEGAEALAAALSPYEEGVFNTSLNTLILELNNIGPEGAKALAVALTPNAEGVFNTSLNTLDLNANGIGPEGAKALAVALTPNAEGVFNTSLNTLNLEHNDIGPEGAKALAVALTPNAGGVFNTSLNTLYLYDNRVGDEGAKALAVALTPNAEGVFNT</sequence>
<dbReference type="InterPro" id="IPR001611">
    <property type="entry name" value="Leu-rich_rpt"/>
</dbReference>
<keyword evidence="8" id="KW-1185">Reference proteome</keyword>
<dbReference type="GO" id="GO:0005829">
    <property type="term" value="C:cytosol"/>
    <property type="evidence" value="ECO:0007669"/>
    <property type="project" value="TreeGrafter"/>
</dbReference>
<dbReference type="GO" id="GO:0005930">
    <property type="term" value="C:axoneme"/>
    <property type="evidence" value="ECO:0007669"/>
    <property type="project" value="UniProtKB-SubCell"/>
</dbReference>
<dbReference type="EMBL" id="LGRX02002110">
    <property type="protein sequence ID" value="KAK3284858.1"/>
    <property type="molecule type" value="Genomic_DNA"/>
</dbReference>
<feature type="non-terminal residue" evidence="7">
    <location>
        <position position="877"/>
    </location>
</feature>
<dbReference type="SUPFAM" id="SSF52200">
    <property type="entry name" value="Toll/Interleukin receptor TIR domain"/>
    <property type="match status" value="1"/>
</dbReference>
<evidence type="ECO:0000256" key="6">
    <source>
        <dbReference type="SAM" id="MobiDB-lite"/>
    </source>
</evidence>
<dbReference type="SMART" id="SM00368">
    <property type="entry name" value="LRR_RI"/>
    <property type="match status" value="6"/>
</dbReference>
<dbReference type="Pfam" id="PF13516">
    <property type="entry name" value="LRR_6"/>
    <property type="match status" value="6"/>
</dbReference>
<keyword evidence="2" id="KW-0343">GTPase activation</keyword>
<feature type="region of interest" description="Disordered" evidence="6">
    <location>
        <begin position="1"/>
        <end position="42"/>
    </location>
</feature>
<dbReference type="GO" id="GO:0006913">
    <property type="term" value="P:nucleocytoplasmic transport"/>
    <property type="evidence" value="ECO:0007669"/>
    <property type="project" value="TreeGrafter"/>
</dbReference>
<keyword evidence="5" id="KW-0175">Coiled coil</keyword>
<evidence type="ECO:0000256" key="5">
    <source>
        <dbReference type="SAM" id="Coils"/>
    </source>
</evidence>
<reference evidence="7 8" key="1">
    <citation type="journal article" date="2015" name="Genome Biol. Evol.">
        <title>Comparative Genomics of a Bacterivorous Green Alga Reveals Evolutionary Causalities and Consequences of Phago-Mixotrophic Mode of Nutrition.</title>
        <authorList>
            <person name="Burns J.A."/>
            <person name="Paasch A."/>
            <person name="Narechania A."/>
            <person name="Kim E."/>
        </authorList>
    </citation>
    <scope>NUCLEOTIDE SEQUENCE [LARGE SCALE GENOMIC DNA]</scope>
    <source>
        <strain evidence="7 8">PLY_AMNH</strain>
    </source>
</reference>
<gene>
    <name evidence="7" type="ORF">CYMTET_7513</name>
</gene>
<evidence type="ECO:0000313" key="7">
    <source>
        <dbReference type="EMBL" id="KAK3284858.1"/>
    </source>
</evidence>
<dbReference type="InterPro" id="IPR027038">
    <property type="entry name" value="RanGap"/>
</dbReference>
<evidence type="ECO:0000256" key="3">
    <source>
        <dbReference type="ARBA" id="ARBA00022614"/>
    </source>
</evidence>
<protein>
    <recommendedName>
        <fullName evidence="9">TIR domain-containing protein</fullName>
    </recommendedName>
</protein>
<feature type="compositionally biased region" description="Basic and acidic residues" evidence="6">
    <location>
        <begin position="27"/>
        <end position="42"/>
    </location>
</feature>
<dbReference type="InterPro" id="IPR035897">
    <property type="entry name" value="Toll_tir_struct_dom_sf"/>
</dbReference>
<accession>A0AAE0GVI9</accession>
<dbReference type="Gene3D" id="3.80.10.10">
    <property type="entry name" value="Ribonuclease Inhibitor"/>
    <property type="match status" value="3"/>
</dbReference>
<dbReference type="Proteomes" id="UP001190700">
    <property type="component" value="Unassembled WGS sequence"/>
</dbReference>
<feature type="coiled-coil region" evidence="5">
    <location>
        <begin position="105"/>
        <end position="174"/>
    </location>
</feature>
<keyword evidence="4" id="KW-0677">Repeat</keyword>
<dbReference type="SUPFAM" id="SSF52047">
    <property type="entry name" value="RNI-like"/>
    <property type="match status" value="1"/>
</dbReference>
<comment type="caution">
    <text evidence="7">The sequence shown here is derived from an EMBL/GenBank/DDBJ whole genome shotgun (WGS) entry which is preliminary data.</text>
</comment>
<evidence type="ECO:0000256" key="1">
    <source>
        <dbReference type="ARBA" id="ARBA00004430"/>
    </source>
</evidence>
<organism evidence="7 8">
    <name type="scientific">Cymbomonas tetramitiformis</name>
    <dbReference type="NCBI Taxonomy" id="36881"/>
    <lineage>
        <taxon>Eukaryota</taxon>
        <taxon>Viridiplantae</taxon>
        <taxon>Chlorophyta</taxon>
        <taxon>Pyramimonadophyceae</taxon>
        <taxon>Pyramimonadales</taxon>
        <taxon>Pyramimonadaceae</taxon>
        <taxon>Cymbomonas</taxon>
    </lineage>
</organism>
<dbReference type="AlphaFoldDB" id="A0AAE0GVI9"/>
<evidence type="ECO:0000256" key="2">
    <source>
        <dbReference type="ARBA" id="ARBA00022468"/>
    </source>
</evidence>
<comment type="subcellular location">
    <subcellularLocation>
        <location evidence="1">Cytoplasm</location>
        <location evidence="1">Cytoskeleton</location>
        <location evidence="1">Cilium axoneme</location>
    </subcellularLocation>
</comment>
<dbReference type="GO" id="GO:0048471">
    <property type="term" value="C:perinuclear region of cytoplasm"/>
    <property type="evidence" value="ECO:0007669"/>
    <property type="project" value="TreeGrafter"/>
</dbReference>
<dbReference type="GO" id="GO:0005634">
    <property type="term" value="C:nucleus"/>
    <property type="evidence" value="ECO:0007669"/>
    <property type="project" value="TreeGrafter"/>
</dbReference>